<dbReference type="InterPro" id="IPR048520">
    <property type="entry name" value="LarA_C"/>
</dbReference>
<evidence type="ECO:0000313" key="4">
    <source>
        <dbReference type="Proteomes" id="UP000178526"/>
    </source>
</evidence>
<feature type="domain" description="Lactate racemase C-terminal" evidence="2">
    <location>
        <begin position="287"/>
        <end position="426"/>
    </location>
</feature>
<comment type="caution">
    <text evidence="3">The sequence shown here is derived from an EMBL/GenBank/DDBJ whole genome shotgun (WGS) entry which is preliminary data.</text>
</comment>
<name>A0A1F7RJW2_9BACT</name>
<evidence type="ECO:0000259" key="1">
    <source>
        <dbReference type="Pfam" id="PF09861"/>
    </source>
</evidence>
<dbReference type="NCBIfam" id="NF033504">
    <property type="entry name" value="Ni_dep_LarA"/>
    <property type="match status" value="1"/>
</dbReference>
<evidence type="ECO:0000313" key="3">
    <source>
        <dbReference type="EMBL" id="OGL41802.1"/>
    </source>
</evidence>
<feature type="domain" description="LarA-like N-terminal" evidence="1">
    <location>
        <begin position="14"/>
        <end position="208"/>
    </location>
</feature>
<protein>
    <submittedName>
        <fullName evidence="3">Uncharacterized protein</fullName>
    </submittedName>
</protein>
<proteinExistence type="predicted"/>
<reference evidence="3 4" key="1">
    <citation type="journal article" date="2016" name="Nat. Commun.">
        <title>Thousands of microbial genomes shed light on interconnected biogeochemical processes in an aquifer system.</title>
        <authorList>
            <person name="Anantharaman K."/>
            <person name="Brown C.T."/>
            <person name="Hug L.A."/>
            <person name="Sharon I."/>
            <person name="Castelle C.J."/>
            <person name="Probst A.J."/>
            <person name="Thomas B.C."/>
            <person name="Singh A."/>
            <person name="Wilkins M.J."/>
            <person name="Karaoz U."/>
            <person name="Brodie E.L."/>
            <person name="Williams K.H."/>
            <person name="Hubbard S.S."/>
            <person name="Banfield J.F."/>
        </authorList>
    </citation>
    <scope>NUCLEOTIDE SEQUENCE [LARGE SCALE GENOMIC DNA]</scope>
</reference>
<gene>
    <name evidence="3" type="ORF">A2042_02950</name>
</gene>
<dbReference type="InterPro" id="IPR047926">
    <property type="entry name" value="Ni_dep_LarA"/>
</dbReference>
<evidence type="ECO:0000259" key="2">
    <source>
        <dbReference type="Pfam" id="PF21113"/>
    </source>
</evidence>
<organism evidence="3 4">
    <name type="scientific">Candidatus Schekmanbacteria bacterium GWA2_38_11</name>
    <dbReference type="NCBI Taxonomy" id="1817876"/>
    <lineage>
        <taxon>Bacteria</taxon>
        <taxon>Candidatus Schekmaniibacteriota</taxon>
    </lineage>
</organism>
<dbReference type="EMBL" id="MGDB01000063">
    <property type="protein sequence ID" value="OGL41802.1"/>
    <property type="molecule type" value="Genomic_DNA"/>
</dbReference>
<dbReference type="GO" id="GO:0050043">
    <property type="term" value="F:lactate racemase activity"/>
    <property type="evidence" value="ECO:0007669"/>
    <property type="project" value="InterPro"/>
</dbReference>
<dbReference type="PANTHER" id="PTHR33171">
    <property type="entry name" value="LAR_N DOMAIN-CONTAINING PROTEIN"/>
    <property type="match status" value="1"/>
</dbReference>
<dbReference type="InterPro" id="IPR018657">
    <property type="entry name" value="LarA-like_N"/>
</dbReference>
<sequence length="433" mass="48158">MTKGLTGGTIPLLYGKKEITFNFSKLEVRDILLPFYPAPLDDIVKRIKYSLLFPISSLSFRLHFSPGDKVLILVSDITRNSGLDIFLPILIEELNSCGIPDKNIEILFTLGIHRALKEEEQLAIFGKDIGSRIKAYNHNAWSDETVSPGITSRGNQIFLNRKIFEADKVVLTGTINFHYLAGFGGGRKSLLPGAAQYDSIIKFHLLSLYPEPGKGRHPKASAGILTDNPMHEEMEEVLDMVKPCFLLNTVMDSSKQIVEVFAGDPKEAFMKGCIYFLDHYAVRIRGKTDIVIASCGGLPYDINFIQAHKSLEYSKNALKKGGVLVLLAQCSDGIGNNTFLNWFEHKNVEEFELALRKNFEVNGQTAYSTLMKAKEYKIILVSSLPKEVVEKMSITPATSIEEAMDIAFSITGSSCSAYVIPQAAKVLPYMVDR</sequence>
<dbReference type="Pfam" id="PF09861">
    <property type="entry name" value="Lar_N"/>
    <property type="match status" value="1"/>
</dbReference>
<accession>A0A1F7RJW2</accession>
<dbReference type="PANTHER" id="PTHR33171:SF17">
    <property type="entry name" value="LARA-LIKE N-TERMINAL DOMAIN-CONTAINING PROTEIN"/>
    <property type="match status" value="1"/>
</dbReference>
<dbReference type="InterPro" id="IPR048068">
    <property type="entry name" value="LarA-like"/>
</dbReference>
<dbReference type="Proteomes" id="UP000178526">
    <property type="component" value="Unassembled WGS sequence"/>
</dbReference>
<dbReference type="Gene3D" id="3.40.50.11440">
    <property type="match status" value="1"/>
</dbReference>
<dbReference type="AlphaFoldDB" id="A0A1F7RJW2"/>
<dbReference type="Gene3D" id="3.90.226.30">
    <property type="match status" value="1"/>
</dbReference>
<dbReference type="InterPro" id="IPR043166">
    <property type="entry name" value="LarA-like_C"/>
</dbReference>
<dbReference type="Pfam" id="PF21113">
    <property type="entry name" value="LarA_C"/>
    <property type="match status" value="1"/>
</dbReference>